<evidence type="ECO:0000313" key="2">
    <source>
        <dbReference type="Proteomes" id="UP001234297"/>
    </source>
</evidence>
<proteinExistence type="predicted"/>
<sequence>MTVDEFKDWLKQFDANGDGRISRDELRSAIRHLGGWFTTWKSGKGMQQADVNGNGFIDEGEIDNLITFAQKNLGMKIITY</sequence>
<keyword evidence="2" id="KW-1185">Reference proteome</keyword>
<accession>A0ACC2L657</accession>
<reference evidence="1 2" key="1">
    <citation type="journal article" date="2022" name="Hortic Res">
        <title>A haplotype resolved chromosomal level avocado genome allows analysis of novel avocado genes.</title>
        <authorList>
            <person name="Nath O."/>
            <person name="Fletcher S.J."/>
            <person name="Hayward A."/>
            <person name="Shaw L.M."/>
            <person name="Masouleh A.K."/>
            <person name="Furtado A."/>
            <person name="Henry R.J."/>
            <person name="Mitter N."/>
        </authorList>
    </citation>
    <scope>NUCLEOTIDE SEQUENCE [LARGE SCALE GENOMIC DNA]</scope>
    <source>
        <strain evidence="2">cv. Hass</strain>
    </source>
</reference>
<dbReference type="EMBL" id="CM056815">
    <property type="protein sequence ID" value="KAJ8628748.1"/>
    <property type="molecule type" value="Genomic_DNA"/>
</dbReference>
<evidence type="ECO:0000313" key="1">
    <source>
        <dbReference type="EMBL" id="KAJ8628748.1"/>
    </source>
</evidence>
<protein>
    <submittedName>
        <fullName evidence="1">Uncharacterized protein</fullName>
    </submittedName>
</protein>
<name>A0ACC2L657_PERAE</name>
<dbReference type="Proteomes" id="UP001234297">
    <property type="component" value="Chromosome 7"/>
</dbReference>
<comment type="caution">
    <text evidence="1">The sequence shown here is derived from an EMBL/GenBank/DDBJ whole genome shotgun (WGS) entry which is preliminary data.</text>
</comment>
<gene>
    <name evidence="1" type="ORF">MRB53_022071</name>
</gene>
<organism evidence="1 2">
    <name type="scientific">Persea americana</name>
    <name type="common">Avocado</name>
    <dbReference type="NCBI Taxonomy" id="3435"/>
    <lineage>
        <taxon>Eukaryota</taxon>
        <taxon>Viridiplantae</taxon>
        <taxon>Streptophyta</taxon>
        <taxon>Embryophyta</taxon>
        <taxon>Tracheophyta</taxon>
        <taxon>Spermatophyta</taxon>
        <taxon>Magnoliopsida</taxon>
        <taxon>Magnoliidae</taxon>
        <taxon>Laurales</taxon>
        <taxon>Lauraceae</taxon>
        <taxon>Persea</taxon>
    </lineage>
</organism>